<protein>
    <submittedName>
        <fullName evidence="2">DUF2254 domain-containing protein</fullName>
    </submittedName>
</protein>
<name>A0A969WA17_9GAMM</name>
<dbReference type="Pfam" id="PF10011">
    <property type="entry name" value="DUF2254"/>
    <property type="match status" value="1"/>
</dbReference>
<organism evidence="2 3">
    <name type="scientific">Solimonas marina</name>
    <dbReference type="NCBI Taxonomy" id="2714601"/>
    <lineage>
        <taxon>Bacteria</taxon>
        <taxon>Pseudomonadati</taxon>
        <taxon>Pseudomonadota</taxon>
        <taxon>Gammaproteobacteria</taxon>
        <taxon>Nevskiales</taxon>
        <taxon>Nevskiaceae</taxon>
        <taxon>Solimonas</taxon>
    </lineage>
</organism>
<evidence type="ECO:0000313" key="2">
    <source>
        <dbReference type="EMBL" id="NKF22270.1"/>
    </source>
</evidence>
<comment type="caution">
    <text evidence="2">The sequence shown here is derived from an EMBL/GenBank/DDBJ whole genome shotgun (WGS) entry which is preliminary data.</text>
</comment>
<feature type="transmembrane region" description="Helical" evidence="1">
    <location>
        <begin position="20"/>
        <end position="40"/>
    </location>
</feature>
<keyword evidence="3" id="KW-1185">Reference proteome</keyword>
<keyword evidence="1" id="KW-0812">Transmembrane</keyword>
<accession>A0A969WA17</accession>
<keyword evidence="1" id="KW-0472">Membrane</keyword>
<reference evidence="2" key="1">
    <citation type="submission" date="2020-03" db="EMBL/GenBank/DDBJ databases">
        <title>Solimonas marina sp. nov., isolated from deep seawater of the Pacific Ocean.</title>
        <authorList>
            <person name="Liu X."/>
            <person name="Lai Q."/>
            <person name="Sun F."/>
            <person name="Gai Y."/>
            <person name="Li G."/>
            <person name="Shao Z."/>
        </authorList>
    </citation>
    <scope>NUCLEOTIDE SEQUENCE</scope>
    <source>
        <strain evidence="2">C16B3</strain>
    </source>
</reference>
<dbReference type="InterPro" id="IPR018723">
    <property type="entry name" value="DUF2254_membrane"/>
</dbReference>
<evidence type="ECO:0000256" key="1">
    <source>
        <dbReference type="SAM" id="Phobius"/>
    </source>
</evidence>
<evidence type="ECO:0000313" key="3">
    <source>
        <dbReference type="Proteomes" id="UP000653472"/>
    </source>
</evidence>
<keyword evidence="1" id="KW-1133">Transmembrane helix</keyword>
<dbReference type="EMBL" id="JAAVXB010000003">
    <property type="protein sequence ID" value="NKF22270.1"/>
    <property type="molecule type" value="Genomic_DNA"/>
</dbReference>
<sequence length="418" mass="44912">MTSKFQFLLSRFNRQLWVRVALYGIVGVVTALVAALFGPYLHFDNAKWLGSGAVKDLLTIMASSMLAVATFSLSTMVSAFSAASSSATPRASILLIEDKSAQQALSTFIGAFVFSIVGLIALGTDIYGASGRVLMFGVTVVMIGLVVVTLMNWIDQLARFGRVAETIDRVEQATEKALLERARLPRLGAMPARAVADGAADIRAPRVGYIRHIDVGRLQALAERAELQIHVHCTPGSFVDPANALVRVEGACNDEARDTILGAFTIAGSRTFEQDPRFGLVVLAEIASRALSPAVNDPGTAIDVVGTVARLLHAYAETRVSRAVAEPSFTRVFIEGVDLEALFDDVFRPIARDGAGMVEVGLILQRTLASLRDASGDDEITTAARRHAHEALVRGEAALSFERDREVLRDAYRRAGGV</sequence>
<gene>
    <name evidence="2" type="ORF">G7Y82_08060</name>
</gene>
<dbReference type="AlphaFoldDB" id="A0A969WA17"/>
<feature type="transmembrane region" description="Helical" evidence="1">
    <location>
        <begin position="60"/>
        <end position="83"/>
    </location>
</feature>
<feature type="transmembrane region" description="Helical" evidence="1">
    <location>
        <begin position="104"/>
        <end position="127"/>
    </location>
</feature>
<dbReference type="RefSeq" id="WP_168147503.1">
    <property type="nucleotide sequence ID" value="NZ_JAAVXB010000003.1"/>
</dbReference>
<feature type="transmembrane region" description="Helical" evidence="1">
    <location>
        <begin position="133"/>
        <end position="154"/>
    </location>
</feature>
<dbReference type="Proteomes" id="UP000653472">
    <property type="component" value="Unassembled WGS sequence"/>
</dbReference>
<proteinExistence type="predicted"/>